<accession>A0A8R1DPE5</accession>
<evidence type="ECO:0000313" key="1">
    <source>
        <dbReference type="EnsemblMetazoa" id="CJA07479a.1"/>
    </source>
</evidence>
<reference evidence="2" key="1">
    <citation type="submission" date="2010-08" db="EMBL/GenBank/DDBJ databases">
        <authorList>
            <consortium name="Caenorhabditis japonica Sequencing Consortium"/>
            <person name="Wilson R.K."/>
        </authorList>
    </citation>
    <scope>NUCLEOTIDE SEQUENCE [LARGE SCALE GENOMIC DNA]</scope>
    <source>
        <strain evidence="2">DF5081</strain>
    </source>
</reference>
<evidence type="ECO:0000313" key="2">
    <source>
        <dbReference type="Proteomes" id="UP000005237"/>
    </source>
</evidence>
<name>A0A8R1DPE5_CAEJA</name>
<organism evidence="1 2">
    <name type="scientific">Caenorhabditis japonica</name>
    <dbReference type="NCBI Taxonomy" id="281687"/>
    <lineage>
        <taxon>Eukaryota</taxon>
        <taxon>Metazoa</taxon>
        <taxon>Ecdysozoa</taxon>
        <taxon>Nematoda</taxon>
        <taxon>Chromadorea</taxon>
        <taxon>Rhabditida</taxon>
        <taxon>Rhabditina</taxon>
        <taxon>Rhabditomorpha</taxon>
        <taxon>Rhabditoidea</taxon>
        <taxon>Rhabditidae</taxon>
        <taxon>Peloderinae</taxon>
        <taxon>Caenorhabditis</taxon>
    </lineage>
</organism>
<sequence>MYKESNARHAIDAKDQLLVAEKIMRTKAIITIPLIIQCTLDKDVSNKIVHRLLLQMSDYLEEGNEKKVGFVKYLHDTEEMNFWREIATYADKSTLGEMAKKIVLTASGPLNALNASLATDIFLTILKLKLESDGGNSVCNFDYASLGMSEETWNNVGNKIVQVNMLLRADSEKAVPLFTLRQLTSIDELSMRELIYAVTQLKYLRSEEGVKTHREFYARVDDFEQILNRYLSKENLIRLCAKFLEEFSKIVVTNEKCLIYSLDHENLIDWLKYIDVLDAPIITARLVEMSRSIEAWDCLMLLQLDTADCSSEDLLTFSRFWKSDVMTKLSDGDQKWIEDEMCEILKSKYEKQTAISKATRERRTTGQFPARPRQDQWEKQLVQMHNRIAEHLTKMHVESFSDESSELFSWLAGVCAGQVSYSSEIKIEAKKIMARLYTEAEKRNEVQYHYGVRNVLFGINNERCGECLTMLDLFSNIYCRIVKNDMETWREEDSMETVDRRMGGLRKWLQDECGGEITCGLHLSIVTQISNVLWEKKNLLDYKLNFTDEEIDDKMRPIRKFVEVVASVCSALPRWMLPSAQPYLFAANLRPLFDLIYSLPDVADRYREPVEACLYEMFIHLFSPQHQLALLQHPSFGVQLTDKYLSTTLTTDKDHKSGETKPVGPYEVKEIMTILGKYGSERLQLKCLAEFCEKLKALPDLVLKNVEILSGREVITTEEQKIVVCHVKVLTEVLGYVNCLQEHVSPRTSPDDDLMKAFILLENETHQMKYEKNKENFKPRDQNENLDMNYCSFKTTGKKFFKKSRKHTSGNVSLINLTTCLLFRALMRIVTIPWSVARV</sequence>
<proteinExistence type="predicted"/>
<dbReference type="EnsemblMetazoa" id="CJA07479a.1">
    <property type="protein sequence ID" value="CJA07479a.1"/>
    <property type="gene ID" value="WBGene00126683"/>
</dbReference>
<keyword evidence="2" id="KW-1185">Reference proteome</keyword>
<protein>
    <submittedName>
        <fullName evidence="1">Uncharacterized protein</fullName>
    </submittedName>
</protein>
<dbReference type="AlphaFoldDB" id="A0A8R1DPE5"/>
<dbReference type="Proteomes" id="UP000005237">
    <property type="component" value="Unassembled WGS sequence"/>
</dbReference>
<reference evidence="1" key="2">
    <citation type="submission" date="2022-06" db="UniProtKB">
        <authorList>
            <consortium name="EnsemblMetazoa"/>
        </authorList>
    </citation>
    <scope>IDENTIFICATION</scope>
    <source>
        <strain evidence="1">DF5081</strain>
    </source>
</reference>